<feature type="modified residue" description="N6-(pyridoxal phosphate)lysine" evidence="5">
    <location>
        <position position="246"/>
    </location>
</feature>
<dbReference type="Proteomes" id="UP001320460">
    <property type="component" value="Chromosome"/>
</dbReference>
<accession>A0ABN6LV17</accession>
<dbReference type="InterPro" id="IPR005814">
    <property type="entry name" value="Aminotrans_3"/>
</dbReference>
<keyword evidence="5" id="KW-0055">Arginine biosynthesis</keyword>
<reference evidence="6 7" key="1">
    <citation type="submission" date="2021-12" db="EMBL/GenBank/DDBJ databases">
        <title>Complete genome sequence of Phytobacter diazotrophicus TA9734.</title>
        <authorList>
            <person name="Kubota H."/>
            <person name="Nakayama Y."/>
            <person name="Ariyoshi T."/>
        </authorList>
    </citation>
    <scope>NUCLEOTIDE SEQUENCE [LARGE SCALE GENOMIC DNA]</scope>
    <source>
        <strain evidence="6 7">TA9734</strain>
    </source>
</reference>
<evidence type="ECO:0000313" key="6">
    <source>
        <dbReference type="EMBL" id="BDD51458.1"/>
    </source>
</evidence>
<dbReference type="PROSITE" id="PS00600">
    <property type="entry name" value="AA_TRANSFER_CLASS_3"/>
    <property type="match status" value="1"/>
</dbReference>
<comment type="subcellular location">
    <subcellularLocation>
        <location evidence="5">Cytoplasm</location>
    </subcellularLocation>
</comment>
<gene>
    <name evidence="6" type="primary">argD_2</name>
    <name evidence="5" type="synonym">argD</name>
    <name evidence="5" type="synonym">dapC</name>
    <name evidence="6" type="ORF">PDTA9734_29450</name>
</gene>
<keyword evidence="1 5" id="KW-0032">Aminotransferase</keyword>
<dbReference type="HAMAP" id="MF_01107">
    <property type="entry name" value="ArgD_aminotrans_3"/>
    <property type="match status" value="1"/>
</dbReference>
<evidence type="ECO:0000256" key="5">
    <source>
        <dbReference type="HAMAP-Rule" id="MF_01107"/>
    </source>
</evidence>
<keyword evidence="7" id="KW-1185">Reference proteome</keyword>
<evidence type="ECO:0000313" key="7">
    <source>
        <dbReference type="Proteomes" id="UP001320460"/>
    </source>
</evidence>
<dbReference type="Pfam" id="PF00202">
    <property type="entry name" value="Aminotran_3"/>
    <property type="match status" value="1"/>
</dbReference>
<dbReference type="InterPro" id="IPR050103">
    <property type="entry name" value="Class-III_PLP-dep_AT"/>
</dbReference>
<comment type="cofactor">
    <cofactor evidence="5">
        <name>pyridoxal 5'-phosphate</name>
        <dbReference type="ChEBI" id="CHEBI:597326"/>
    </cofactor>
    <text evidence="5">Binds 1 pyridoxal phosphate per subunit.</text>
</comment>
<keyword evidence="3 5" id="KW-0808">Transferase</keyword>
<keyword evidence="4 5" id="KW-0663">Pyridoxal phosphate</keyword>
<dbReference type="RefSeq" id="WP_197718594.1">
    <property type="nucleotide sequence ID" value="NZ_AP028041.1"/>
</dbReference>
<evidence type="ECO:0000256" key="4">
    <source>
        <dbReference type="ARBA" id="ARBA00022898"/>
    </source>
</evidence>
<dbReference type="NCBIfam" id="NF002325">
    <property type="entry name" value="PRK01278.1"/>
    <property type="match status" value="1"/>
</dbReference>
<feature type="binding site" evidence="5">
    <location>
        <position position="274"/>
    </location>
    <ligand>
        <name>N(2)-acetyl-L-ornithine</name>
        <dbReference type="ChEBI" id="CHEBI:57805"/>
    </ligand>
</feature>
<comment type="subunit">
    <text evidence="5">Homodimer.</text>
</comment>
<dbReference type="PANTHER" id="PTHR11986">
    <property type="entry name" value="AMINOTRANSFERASE CLASS III"/>
    <property type="match status" value="1"/>
</dbReference>
<keyword evidence="2 5" id="KW-0028">Amino-acid biosynthesis</keyword>
<keyword evidence="5" id="KW-0457">Lysine biosynthesis</keyword>
<dbReference type="EC" id="2.6.1.11" evidence="5"/>
<dbReference type="InterPro" id="IPR015421">
    <property type="entry name" value="PyrdxlP-dep_Trfase_major"/>
</dbReference>
<evidence type="ECO:0000256" key="1">
    <source>
        <dbReference type="ARBA" id="ARBA00022576"/>
    </source>
</evidence>
<comment type="catalytic activity">
    <reaction evidence="5">
        <text>N-succinyl-(2S,6S)-2,6-diaminopimelate + 2-oxoglutarate = (S)-2-succinylamino-6-oxoheptanedioate + L-glutamate</text>
        <dbReference type="Rhea" id="RHEA:11960"/>
        <dbReference type="ChEBI" id="CHEBI:15685"/>
        <dbReference type="ChEBI" id="CHEBI:16810"/>
        <dbReference type="ChEBI" id="CHEBI:29985"/>
        <dbReference type="ChEBI" id="CHEBI:58087"/>
        <dbReference type="EC" id="2.6.1.17"/>
    </reaction>
</comment>
<feature type="binding site" evidence="5">
    <location>
        <position position="275"/>
    </location>
    <ligand>
        <name>pyridoxal 5'-phosphate</name>
        <dbReference type="ChEBI" id="CHEBI:597326"/>
    </ligand>
</feature>
<proteinExistence type="inferred from homology"/>
<sequence>MSEINHLMNVYKRRNIRFVSGRGNYLVDTFGREYLDAISGVAVTSLGHSHPEIAAVIAIQASRLLHTSNMFSIEWQERLAEQLCRISGMSRAFFCNSGAEANETALKLARLHGARKGFQAPEVIVMDKSFHGRTFATLSASGNPAGHAGFAPLVPGFRRVPFGDIDAIRKIAGQACQVTAVLMEPVQGEGGVNVASPDFLRSVRQICTEQGWLLMMDEVQTGLGRTGKWFGFQHADILPDVITVAKALGNGIPVGGCLASGEAAGYFMPGNHGSTFGGNPLACRVGCQVIDIIERDNLLMNASEGGILLRDYLRSQMQDFECVTAIRSHGMMAGIEFSRPCEELADICASQEKLLINVTREKTVRLLPALISTENEIAMIAQRLARATRTWLRKE</sequence>
<organism evidence="6 7">
    <name type="scientific">Phytobacter diazotrophicus</name>
    <dbReference type="NCBI Taxonomy" id="395631"/>
    <lineage>
        <taxon>Bacteria</taxon>
        <taxon>Pseudomonadati</taxon>
        <taxon>Pseudomonadota</taxon>
        <taxon>Gammaproteobacteria</taxon>
        <taxon>Enterobacterales</taxon>
        <taxon>Enterobacteriaceae</taxon>
        <taxon>Phytobacter</taxon>
    </lineage>
</organism>
<dbReference type="InterPro" id="IPR004636">
    <property type="entry name" value="AcOrn/SuccOrn_fam"/>
</dbReference>
<dbReference type="CDD" id="cd00610">
    <property type="entry name" value="OAT_like"/>
    <property type="match status" value="1"/>
</dbReference>
<dbReference type="NCBIfam" id="TIGR00707">
    <property type="entry name" value="argD"/>
    <property type="match status" value="1"/>
</dbReference>
<feature type="binding site" evidence="5">
    <location>
        <begin position="98"/>
        <end position="99"/>
    </location>
    <ligand>
        <name>pyridoxal 5'-phosphate</name>
        <dbReference type="ChEBI" id="CHEBI:597326"/>
    </ligand>
</feature>
<dbReference type="Gene3D" id="3.40.640.10">
    <property type="entry name" value="Type I PLP-dependent aspartate aminotransferase-like (Major domain)"/>
    <property type="match status" value="1"/>
</dbReference>
<dbReference type="PANTHER" id="PTHR11986:SF79">
    <property type="entry name" value="ACETYLORNITHINE AMINOTRANSFERASE, MITOCHONDRIAL"/>
    <property type="match status" value="1"/>
</dbReference>
<feature type="binding site" evidence="5">
    <location>
        <begin position="217"/>
        <end position="220"/>
    </location>
    <ligand>
        <name>pyridoxal 5'-phosphate</name>
        <dbReference type="ChEBI" id="CHEBI:597326"/>
    </ligand>
</feature>
<comment type="pathway">
    <text evidence="5">Amino-acid biosynthesis; L-arginine biosynthesis; N(2)-acetyl-L-ornithine from L-glutamate: step 4/4.</text>
</comment>
<name>A0ABN6LV17_9ENTR</name>
<feature type="binding site" evidence="5">
    <location>
        <position position="133"/>
    </location>
    <ligand>
        <name>N(2)-acetyl-L-ornithine</name>
        <dbReference type="ChEBI" id="CHEBI:57805"/>
    </ligand>
</feature>
<keyword evidence="5" id="KW-0963">Cytoplasm</keyword>
<comment type="pathway">
    <text evidence="5">Amino-acid biosynthesis; L-lysine biosynthesis via DAP pathway; LL-2,6-diaminopimelate from (S)-tetrahydrodipicolinate (succinylase route): step 2/3.</text>
</comment>
<comment type="similarity">
    <text evidence="5">Belongs to the class-III pyridoxal-phosphate-dependent aminotransferase family. ArgD subfamily.</text>
</comment>
<dbReference type="GO" id="GO:0008483">
    <property type="term" value="F:transaminase activity"/>
    <property type="evidence" value="ECO:0007669"/>
    <property type="project" value="UniProtKB-KW"/>
</dbReference>
<dbReference type="SUPFAM" id="SSF53383">
    <property type="entry name" value="PLP-dependent transferases"/>
    <property type="match status" value="1"/>
</dbReference>
<evidence type="ECO:0000256" key="3">
    <source>
        <dbReference type="ARBA" id="ARBA00022679"/>
    </source>
</evidence>
<dbReference type="EC" id="2.6.1.17" evidence="5"/>
<dbReference type="PIRSF" id="PIRSF000521">
    <property type="entry name" value="Transaminase_4ab_Lys_Orn"/>
    <property type="match status" value="1"/>
</dbReference>
<dbReference type="InterPro" id="IPR015422">
    <property type="entry name" value="PyrdxlP-dep_Trfase_small"/>
</dbReference>
<comment type="catalytic activity">
    <reaction evidence="5">
        <text>N(2)-acetyl-L-ornithine + 2-oxoglutarate = N-acetyl-L-glutamate 5-semialdehyde + L-glutamate</text>
        <dbReference type="Rhea" id="RHEA:18049"/>
        <dbReference type="ChEBI" id="CHEBI:16810"/>
        <dbReference type="ChEBI" id="CHEBI:29123"/>
        <dbReference type="ChEBI" id="CHEBI:29985"/>
        <dbReference type="ChEBI" id="CHEBI:57805"/>
        <dbReference type="EC" id="2.6.1.11"/>
    </reaction>
</comment>
<evidence type="ECO:0000256" key="2">
    <source>
        <dbReference type="ARBA" id="ARBA00022605"/>
    </source>
</evidence>
<comment type="function">
    <text evidence="5">Involved in both the arginine and lysine biosynthetic pathways.</text>
</comment>
<dbReference type="InterPro" id="IPR015424">
    <property type="entry name" value="PyrdxlP-dep_Trfase"/>
</dbReference>
<protein>
    <recommendedName>
        <fullName evidence="5">Acetylornithine/succinyldiaminopimelate aminotransferase</fullName>
        <shortName evidence="5">ACOAT</shortName>
        <shortName evidence="5">DapATase</shortName>
        <shortName evidence="5">Succinyldiaminopimelate transferase</shortName>
        <ecNumber evidence="5">2.6.1.11</ecNumber>
        <ecNumber evidence="5">2.6.1.17</ecNumber>
    </recommendedName>
</protein>
<feature type="binding site" evidence="5">
    <location>
        <position position="130"/>
    </location>
    <ligand>
        <name>pyridoxal 5'-phosphate</name>
        <dbReference type="ChEBI" id="CHEBI:597326"/>
    </ligand>
</feature>
<dbReference type="EMBL" id="AP025334">
    <property type="protein sequence ID" value="BDD51458.1"/>
    <property type="molecule type" value="Genomic_DNA"/>
</dbReference>
<dbReference type="Gene3D" id="3.90.1150.10">
    <property type="entry name" value="Aspartate Aminotransferase, domain 1"/>
    <property type="match status" value="1"/>
</dbReference>
<dbReference type="InterPro" id="IPR049704">
    <property type="entry name" value="Aminotrans_3_PPA_site"/>
</dbReference>